<organism evidence="1 2">
    <name type="scientific">Pleomassaria siparia CBS 279.74</name>
    <dbReference type="NCBI Taxonomy" id="1314801"/>
    <lineage>
        <taxon>Eukaryota</taxon>
        <taxon>Fungi</taxon>
        <taxon>Dikarya</taxon>
        <taxon>Ascomycota</taxon>
        <taxon>Pezizomycotina</taxon>
        <taxon>Dothideomycetes</taxon>
        <taxon>Pleosporomycetidae</taxon>
        <taxon>Pleosporales</taxon>
        <taxon>Pleomassariaceae</taxon>
        <taxon>Pleomassaria</taxon>
    </lineage>
</organism>
<evidence type="ECO:0000313" key="2">
    <source>
        <dbReference type="Proteomes" id="UP000799428"/>
    </source>
</evidence>
<keyword evidence="2" id="KW-1185">Reference proteome</keyword>
<dbReference type="Proteomes" id="UP000799428">
    <property type="component" value="Unassembled WGS sequence"/>
</dbReference>
<proteinExistence type="predicted"/>
<name>A0A6G1KJQ2_9PLEO</name>
<dbReference type="AlphaFoldDB" id="A0A6G1KJQ2"/>
<protein>
    <submittedName>
        <fullName evidence="1">Uncharacterized protein</fullName>
    </submittedName>
</protein>
<gene>
    <name evidence="1" type="ORF">K504DRAFT_128913</name>
</gene>
<accession>A0A6G1KJQ2</accession>
<reference evidence="1" key="1">
    <citation type="journal article" date="2020" name="Stud. Mycol.">
        <title>101 Dothideomycetes genomes: a test case for predicting lifestyles and emergence of pathogens.</title>
        <authorList>
            <person name="Haridas S."/>
            <person name="Albert R."/>
            <person name="Binder M."/>
            <person name="Bloem J."/>
            <person name="Labutti K."/>
            <person name="Salamov A."/>
            <person name="Andreopoulos B."/>
            <person name="Baker S."/>
            <person name="Barry K."/>
            <person name="Bills G."/>
            <person name="Bluhm B."/>
            <person name="Cannon C."/>
            <person name="Castanera R."/>
            <person name="Culley D."/>
            <person name="Daum C."/>
            <person name="Ezra D."/>
            <person name="Gonzalez J."/>
            <person name="Henrissat B."/>
            <person name="Kuo A."/>
            <person name="Liang C."/>
            <person name="Lipzen A."/>
            <person name="Lutzoni F."/>
            <person name="Magnuson J."/>
            <person name="Mondo S."/>
            <person name="Nolan M."/>
            <person name="Ohm R."/>
            <person name="Pangilinan J."/>
            <person name="Park H.-J."/>
            <person name="Ramirez L."/>
            <person name="Alfaro M."/>
            <person name="Sun H."/>
            <person name="Tritt A."/>
            <person name="Yoshinaga Y."/>
            <person name="Zwiers L.-H."/>
            <person name="Turgeon B."/>
            <person name="Goodwin S."/>
            <person name="Spatafora J."/>
            <person name="Crous P."/>
            <person name="Grigoriev I."/>
        </authorList>
    </citation>
    <scope>NUCLEOTIDE SEQUENCE</scope>
    <source>
        <strain evidence="1">CBS 279.74</strain>
    </source>
</reference>
<evidence type="ECO:0000313" key="1">
    <source>
        <dbReference type="EMBL" id="KAF2713069.1"/>
    </source>
</evidence>
<sequence length="72" mass="8123">MPHDPIFSALASILTTTWNQLGLCVTRRPVLNTNKSRLETLSLVRGDRFPQGLTSRLAYPLVYHAEVRVAIF</sequence>
<dbReference type="EMBL" id="MU005765">
    <property type="protein sequence ID" value="KAF2713069.1"/>
    <property type="molecule type" value="Genomic_DNA"/>
</dbReference>